<evidence type="ECO:0000313" key="2">
    <source>
        <dbReference type="Proteomes" id="UP001157502"/>
    </source>
</evidence>
<accession>A0ACC2H3V9</accession>
<dbReference type="Proteomes" id="UP001157502">
    <property type="component" value="Chromosome 6"/>
</dbReference>
<gene>
    <name evidence="1" type="ORF">DPEC_G00076660</name>
</gene>
<keyword evidence="2" id="KW-1185">Reference proteome</keyword>
<sequence>MGNWKRSLMTIDQQDGCAVSGCFVWGSYCASRWHRELRLVGLSACLLLAASEGQEGLAKGHLGSASQTKEGHRRTEVNPVMN</sequence>
<evidence type="ECO:0000313" key="1">
    <source>
        <dbReference type="EMBL" id="KAJ8010591.1"/>
    </source>
</evidence>
<dbReference type="EMBL" id="CM055733">
    <property type="protein sequence ID" value="KAJ8010591.1"/>
    <property type="molecule type" value="Genomic_DNA"/>
</dbReference>
<protein>
    <submittedName>
        <fullName evidence="1">Uncharacterized protein</fullName>
    </submittedName>
</protein>
<name>A0ACC2H3V9_DALPE</name>
<comment type="caution">
    <text evidence="1">The sequence shown here is derived from an EMBL/GenBank/DDBJ whole genome shotgun (WGS) entry which is preliminary data.</text>
</comment>
<reference evidence="1" key="1">
    <citation type="submission" date="2021-05" db="EMBL/GenBank/DDBJ databases">
        <authorList>
            <person name="Pan Q."/>
            <person name="Jouanno E."/>
            <person name="Zahm M."/>
            <person name="Klopp C."/>
            <person name="Cabau C."/>
            <person name="Louis A."/>
            <person name="Berthelot C."/>
            <person name="Parey E."/>
            <person name="Roest Crollius H."/>
            <person name="Montfort J."/>
            <person name="Robinson-Rechavi M."/>
            <person name="Bouchez O."/>
            <person name="Lampietro C."/>
            <person name="Lopez Roques C."/>
            <person name="Donnadieu C."/>
            <person name="Postlethwait J."/>
            <person name="Bobe J."/>
            <person name="Dillon D."/>
            <person name="Chandos A."/>
            <person name="von Hippel F."/>
            <person name="Guiguen Y."/>
        </authorList>
    </citation>
    <scope>NUCLEOTIDE SEQUENCE</scope>
    <source>
        <strain evidence="1">YG-Jan2019</strain>
    </source>
</reference>
<proteinExistence type="predicted"/>
<organism evidence="1 2">
    <name type="scientific">Dallia pectoralis</name>
    <name type="common">Alaska blackfish</name>
    <dbReference type="NCBI Taxonomy" id="75939"/>
    <lineage>
        <taxon>Eukaryota</taxon>
        <taxon>Metazoa</taxon>
        <taxon>Chordata</taxon>
        <taxon>Craniata</taxon>
        <taxon>Vertebrata</taxon>
        <taxon>Euteleostomi</taxon>
        <taxon>Actinopterygii</taxon>
        <taxon>Neopterygii</taxon>
        <taxon>Teleostei</taxon>
        <taxon>Protacanthopterygii</taxon>
        <taxon>Esociformes</taxon>
        <taxon>Umbridae</taxon>
        <taxon>Dallia</taxon>
    </lineage>
</organism>